<keyword evidence="2" id="KW-1185">Reference proteome</keyword>
<accession>A0AAQ3UNX6</accession>
<reference evidence="1 2" key="1">
    <citation type="submission" date="2024-02" db="EMBL/GenBank/DDBJ databases">
        <title>High-quality chromosome-scale genome assembly of Pensacola bahiagrass (Paspalum notatum Flugge var. saurae).</title>
        <authorList>
            <person name="Vega J.M."/>
            <person name="Podio M."/>
            <person name="Orjuela J."/>
            <person name="Siena L.A."/>
            <person name="Pessino S.C."/>
            <person name="Combes M.C."/>
            <person name="Mariac C."/>
            <person name="Albertini E."/>
            <person name="Pupilli F."/>
            <person name="Ortiz J.P.A."/>
            <person name="Leblanc O."/>
        </authorList>
    </citation>
    <scope>NUCLEOTIDE SEQUENCE [LARGE SCALE GENOMIC DNA]</scope>
    <source>
        <strain evidence="1">R1</strain>
        <tissue evidence="1">Leaf</tissue>
    </source>
</reference>
<dbReference type="AlphaFoldDB" id="A0AAQ3UNX6"/>
<name>A0AAQ3UNX6_PASNO</name>
<protein>
    <submittedName>
        <fullName evidence="1">Uncharacterized protein</fullName>
    </submittedName>
</protein>
<organism evidence="1 2">
    <name type="scientific">Paspalum notatum var. saurae</name>
    <dbReference type="NCBI Taxonomy" id="547442"/>
    <lineage>
        <taxon>Eukaryota</taxon>
        <taxon>Viridiplantae</taxon>
        <taxon>Streptophyta</taxon>
        <taxon>Embryophyta</taxon>
        <taxon>Tracheophyta</taxon>
        <taxon>Spermatophyta</taxon>
        <taxon>Magnoliopsida</taxon>
        <taxon>Liliopsida</taxon>
        <taxon>Poales</taxon>
        <taxon>Poaceae</taxon>
        <taxon>PACMAD clade</taxon>
        <taxon>Panicoideae</taxon>
        <taxon>Andropogonodae</taxon>
        <taxon>Paspaleae</taxon>
        <taxon>Paspalinae</taxon>
        <taxon>Paspalum</taxon>
    </lineage>
</organism>
<sequence>MPSHHALRLEHHGGTRLLQSIGVASRSIGGLTPPLPIRTSVYRSIEVFIVFLQSIGGPPVHRRA</sequence>
<gene>
    <name evidence="1" type="ORF">U9M48_039644</name>
</gene>
<proteinExistence type="predicted"/>
<dbReference type="EMBL" id="CP144753">
    <property type="protein sequence ID" value="WVZ93680.1"/>
    <property type="molecule type" value="Genomic_DNA"/>
</dbReference>
<evidence type="ECO:0000313" key="2">
    <source>
        <dbReference type="Proteomes" id="UP001341281"/>
    </source>
</evidence>
<evidence type="ECO:0000313" key="1">
    <source>
        <dbReference type="EMBL" id="WVZ93680.1"/>
    </source>
</evidence>
<dbReference type="Proteomes" id="UP001341281">
    <property type="component" value="Chromosome 09"/>
</dbReference>